<evidence type="ECO:0000313" key="4">
    <source>
        <dbReference type="Proteomes" id="UP000008743"/>
    </source>
</evidence>
<dbReference type="RefSeq" id="XP_004364388.2">
    <property type="nucleotide sequence ID" value="XM_004364331.2"/>
</dbReference>
<feature type="compositionally biased region" description="Low complexity" evidence="2">
    <location>
        <begin position="351"/>
        <end position="361"/>
    </location>
</feature>
<feature type="region of interest" description="Disordered" evidence="2">
    <location>
        <begin position="351"/>
        <end position="373"/>
    </location>
</feature>
<dbReference type="InterPro" id="IPR035980">
    <property type="entry name" value="Ribosomal_bS6_sf"/>
</dbReference>
<protein>
    <submittedName>
        <fullName evidence="3">Uncharacterized protein</fullName>
    </submittedName>
</protein>
<dbReference type="InterPro" id="IPR014717">
    <property type="entry name" value="Transl_elong_EF1B/ribsomal_bS6"/>
</dbReference>
<dbReference type="InParanoid" id="A0A0D2WJG4"/>
<gene>
    <name evidence="3" type="ORF">CAOG_001520</name>
</gene>
<dbReference type="Gene3D" id="3.30.70.60">
    <property type="match status" value="1"/>
</dbReference>
<sequence length="420" mass="45997">MPTYEAMFMMRQCKKHDIMSLCAQLFATVHKDGGSVLSFKHFGLELLPYRMRGLGSSHLTARRFTINMHVSTLAVPVLESWLKAHQSVARYQLFRTPDLWKQQKRRACARVASGDPIKDLTPVSTLPVPLVRTAGGGGRLNLVRSMVPAARLSGEKQEFFYPPDRATVEATAQQVFSSTGSMIVEDFVKSLGFDRAAFSEELARAVNEADPSESPVSSTDALQQLRAHVLTVNELVSRQSNSAGVHLNVPRNILPPRQAAMDLFADNNDIQAVGTDAPQPVSTSSGMTPLVFLVQNAASMTVPELRRFLRARFEEAFKLQTSAQLAKVDTAVPSGSDASVDLDALLLSLTPSSDTPSSSTADDAEPVATSASQSKWIDAAWTKVRNDIADLESEFESSASYERVQKIVDRLRRSKEEADV</sequence>
<dbReference type="EMBL" id="KE346361">
    <property type="protein sequence ID" value="KJE90175.1"/>
    <property type="molecule type" value="Genomic_DNA"/>
</dbReference>
<dbReference type="GO" id="GO:0005840">
    <property type="term" value="C:ribosome"/>
    <property type="evidence" value="ECO:0007669"/>
    <property type="project" value="InterPro"/>
</dbReference>
<dbReference type="Pfam" id="PF01250">
    <property type="entry name" value="Ribosomal_S6"/>
    <property type="match status" value="1"/>
</dbReference>
<name>A0A0D2WJG4_CAPO3</name>
<organism evidence="3 4">
    <name type="scientific">Capsaspora owczarzaki (strain ATCC 30864)</name>
    <dbReference type="NCBI Taxonomy" id="595528"/>
    <lineage>
        <taxon>Eukaryota</taxon>
        <taxon>Filasterea</taxon>
        <taxon>Capsaspora</taxon>
    </lineage>
</organism>
<dbReference type="AlphaFoldDB" id="A0A0D2WJG4"/>
<evidence type="ECO:0000256" key="2">
    <source>
        <dbReference type="SAM" id="MobiDB-lite"/>
    </source>
</evidence>
<keyword evidence="4" id="KW-1185">Reference proteome</keyword>
<accession>A0A0D2WJG4</accession>
<dbReference type="InterPro" id="IPR000529">
    <property type="entry name" value="Ribosomal_bS6"/>
</dbReference>
<evidence type="ECO:0000313" key="3">
    <source>
        <dbReference type="EMBL" id="KJE90175.1"/>
    </source>
</evidence>
<dbReference type="Proteomes" id="UP000008743">
    <property type="component" value="Unassembled WGS sequence"/>
</dbReference>
<dbReference type="GO" id="GO:0003735">
    <property type="term" value="F:structural constituent of ribosome"/>
    <property type="evidence" value="ECO:0007669"/>
    <property type="project" value="InterPro"/>
</dbReference>
<dbReference type="GO" id="GO:0006412">
    <property type="term" value="P:translation"/>
    <property type="evidence" value="ECO:0007669"/>
    <property type="project" value="InterPro"/>
</dbReference>
<dbReference type="SUPFAM" id="SSF54995">
    <property type="entry name" value="Ribosomal protein S6"/>
    <property type="match status" value="1"/>
</dbReference>
<comment type="similarity">
    <text evidence="1">Belongs to the bacterial ribosomal protein bS6 family.</text>
</comment>
<proteinExistence type="inferred from homology"/>
<dbReference type="GO" id="GO:0019843">
    <property type="term" value="F:rRNA binding"/>
    <property type="evidence" value="ECO:0007669"/>
    <property type="project" value="InterPro"/>
</dbReference>
<evidence type="ECO:0000256" key="1">
    <source>
        <dbReference type="ARBA" id="ARBA00009512"/>
    </source>
</evidence>
<reference evidence="4" key="1">
    <citation type="submission" date="2011-02" db="EMBL/GenBank/DDBJ databases">
        <title>The Genome Sequence of Capsaspora owczarzaki ATCC 30864.</title>
        <authorList>
            <person name="Russ C."/>
            <person name="Cuomo C."/>
            <person name="Burger G."/>
            <person name="Gray M.W."/>
            <person name="Holland P.W.H."/>
            <person name="King N."/>
            <person name="Lang F.B.F."/>
            <person name="Roger A.J."/>
            <person name="Ruiz-Trillo I."/>
            <person name="Young S.K."/>
            <person name="Zeng Q."/>
            <person name="Gargeya S."/>
            <person name="Alvarado L."/>
            <person name="Berlin A."/>
            <person name="Chapman S.B."/>
            <person name="Chen Z."/>
            <person name="Freedman E."/>
            <person name="Gellesch M."/>
            <person name="Goldberg J."/>
            <person name="Griggs A."/>
            <person name="Gujja S."/>
            <person name="Heilman E."/>
            <person name="Heiman D."/>
            <person name="Howarth C."/>
            <person name="Mehta T."/>
            <person name="Neiman D."/>
            <person name="Pearson M."/>
            <person name="Roberts A."/>
            <person name="Saif S."/>
            <person name="Shea T."/>
            <person name="Shenoy N."/>
            <person name="Sisk P."/>
            <person name="Stolte C."/>
            <person name="Sykes S."/>
            <person name="White J."/>
            <person name="Yandava C."/>
            <person name="Haas B."/>
            <person name="Nusbaum C."/>
            <person name="Birren B."/>
        </authorList>
    </citation>
    <scope>NUCLEOTIDE SEQUENCE</scope>
    <source>
        <strain evidence="4">ATCC 30864</strain>
    </source>
</reference>